<keyword evidence="6 7" id="KW-0414">Isoprene biosynthesis</keyword>
<protein>
    <recommendedName>
        <fullName evidence="7">4-hydroxy-3-methylbut-2-en-1-yl diphosphate synthase (flavodoxin)</fullName>
        <ecNumber evidence="7">1.17.7.3</ecNumber>
    </recommendedName>
    <alternativeName>
        <fullName evidence="7">1-hydroxy-2-methyl-2-(E)-butenyl 4-diphosphate synthase</fullName>
    </alternativeName>
</protein>
<dbReference type="Gene3D" id="3.20.20.20">
    <property type="entry name" value="Dihydropteroate synthase-like"/>
    <property type="match status" value="1"/>
</dbReference>
<dbReference type="GO" id="GO:0019288">
    <property type="term" value="P:isopentenyl diphosphate biosynthetic process, methylerythritol 4-phosphate pathway"/>
    <property type="evidence" value="ECO:0007669"/>
    <property type="project" value="UniProtKB-UniRule"/>
</dbReference>
<dbReference type="EMBL" id="CP032509">
    <property type="protein sequence ID" value="AZN70654.1"/>
    <property type="molecule type" value="Genomic_DNA"/>
</dbReference>
<feature type="domain" description="IspG C-terminal" evidence="9">
    <location>
        <begin position="308"/>
        <end position="408"/>
    </location>
</feature>
<dbReference type="UniPathway" id="UPA00056">
    <property type="reaction ID" value="UER00096"/>
</dbReference>
<dbReference type="SUPFAM" id="SSF56014">
    <property type="entry name" value="Nitrite and sulphite reductase 4Fe-4S domain-like"/>
    <property type="match status" value="1"/>
</dbReference>
<feature type="binding site" evidence="7">
    <location>
        <position position="314"/>
    </location>
    <ligand>
        <name>[4Fe-4S] cluster</name>
        <dbReference type="ChEBI" id="CHEBI:49883"/>
    </ligand>
</feature>
<gene>
    <name evidence="7" type="primary">ispG</name>
    <name evidence="10" type="ORF">D5400_04630</name>
</gene>
<keyword evidence="11" id="KW-1185">Reference proteome</keyword>
<dbReference type="PANTHER" id="PTHR30454:SF0">
    <property type="entry name" value="4-HYDROXY-3-METHYLBUT-2-EN-1-YL DIPHOSPHATE SYNTHASE (FERREDOXIN), CHLOROPLASTIC"/>
    <property type="match status" value="1"/>
</dbReference>
<evidence type="ECO:0000256" key="4">
    <source>
        <dbReference type="ARBA" id="ARBA00023004"/>
    </source>
</evidence>
<dbReference type="GO" id="GO:0005506">
    <property type="term" value="F:iron ion binding"/>
    <property type="evidence" value="ECO:0007669"/>
    <property type="project" value="InterPro"/>
</dbReference>
<feature type="binding site" evidence="7">
    <location>
        <position position="364"/>
    </location>
    <ligand>
        <name>[4Fe-4S] cluster</name>
        <dbReference type="ChEBI" id="CHEBI:49883"/>
    </ligand>
</feature>
<evidence type="ECO:0000256" key="3">
    <source>
        <dbReference type="ARBA" id="ARBA00023002"/>
    </source>
</evidence>
<evidence type="ECO:0000256" key="6">
    <source>
        <dbReference type="ARBA" id="ARBA00023229"/>
    </source>
</evidence>
<sequence length="420" mass="45103">MLDRSPNSAQSYLTAPLSRRASIAVDVGGVIVGGGAPVVVQSMTNTDTADIDATVAQVAALNRAGSEIVRITVDRPESAAAVPRIRERLDRLGIDVPLVGDFHYIGHTLLADHPDCAAALAKYRINPGNVGFKDKRDRQFTQIIEQAIRYDKPVRIGVNWGSLDQELLTRLMDENQAKGSPMTAREVTREAIIQSALLSAELAEEIGLPRNRIILSAKVSQVQDLIAVNLELALRTNHALHLGLTEAGMGSKGIVASSAAMGIVLQQGVGDTIRISLTPEPNGDRTREVIVAQELLQTMGFRQFLPVVAACPGCGRTTSTVFQELAQTIEGDLRRNMPVWRDRYPGVENLQVAVMGCIVNGPGESKHADIGISLPGTGESPAAPVFIDGKKAKTLRGPNIAQDFQALVADYIEQRFGRSA</sequence>
<comment type="function">
    <text evidence="7">Converts 2C-methyl-D-erythritol 2,4-cyclodiphosphate (ME-2,4cPP) into 1-hydroxy-2-methyl-2-(E)-butenyl 4-diphosphate.</text>
</comment>
<dbReference type="InterPro" id="IPR045854">
    <property type="entry name" value="NO2/SO3_Rdtase_4Fe4S_sf"/>
</dbReference>
<dbReference type="Proteomes" id="UP000268192">
    <property type="component" value="Chromosome"/>
</dbReference>
<evidence type="ECO:0000313" key="10">
    <source>
        <dbReference type="EMBL" id="AZN70654.1"/>
    </source>
</evidence>
<dbReference type="RefSeq" id="WP_126008115.1">
    <property type="nucleotide sequence ID" value="NZ_CP032509.1"/>
</dbReference>
<organism evidence="10 11">
    <name type="scientific">Georhizobium profundi</name>
    <dbReference type="NCBI Taxonomy" id="2341112"/>
    <lineage>
        <taxon>Bacteria</taxon>
        <taxon>Pseudomonadati</taxon>
        <taxon>Pseudomonadota</taxon>
        <taxon>Alphaproteobacteria</taxon>
        <taxon>Hyphomicrobiales</taxon>
        <taxon>Rhizobiaceae</taxon>
        <taxon>Georhizobium</taxon>
    </lineage>
</organism>
<dbReference type="OrthoDB" id="9803214at2"/>
<comment type="catalytic activity">
    <reaction evidence="7">
        <text>(2E)-4-hydroxy-3-methylbut-2-enyl diphosphate + oxidized [flavodoxin] + H2O + 2 H(+) = 2-C-methyl-D-erythritol 2,4-cyclic diphosphate + reduced [flavodoxin]</text>
        <dbReference type="Rhea" id="RHEA:43604"/>
        <dbReference type="Rhea" id="RHEA-COMP:10622"/>
        <dbReference type="Rhea" id="RHEA-COMP:10623"/>
        <dbReference type="ChEBI" id="CHEBI:15377"/>
        <dbReference type="ChEBI" id="CHEBI:15378"/>
        <dbReference type="ChEBI" id="CHEBI:57618"/>
        <dbReference type="ChEBI" id="CHEBI:58210"/>
        <dbReference type="ChEBI" id="CHEBI:58483"/>
        <dbReference type="ChEBI" id="CHEBI:128753"/>
        <dbReference type="EC" id="1.17.7.3"/>
    </reaction>
</comment>
<dbReference type="AlphaFoldDB" id="A0A3S9B142"/>
<dbReference type="InterPro" id="IPR016425">
    <property type="entry name" value="IspG_bac"/>
</dbReference>
<dbReference type="Pfam" id="PF26540">
    <property type="entry name" value="GcpE_C"/>
    <property type="match status" value="1"/>
</dbReference>
<comment type="pathway">
    <text evidence="7">Isoprenoid biosynthesis; isopentenyl diphosphate biosynthesis via DXP pathway; isopentenyl diphosphate from 1-deoxy-D-xylulose 5-phosphate: step 5/6.</text>
</comment>
<dbReference type="FunFam" id="3.30.413.10:FF:000012">
    <property type="entry name" value="4-hydroxy-3-methylbut-2-en-1-yl diphosphate synthase (flavodoxin)"/>
    <property type="match status" value="1"/>
</dbReference>
<keyword evidence="4 7" id="KW-0408">Iron</keyword>
<accession>A0A3S9B142</accession>
<evidence type="ECO:0000259" key="8">
    <source>
        <dbReference type="Pfam" id="PF04551"/>
    </source>
</evidence>
<dbReference type="PANTHER" id="PTHR30454">
    <property type="entry name" value="4-HYDROXY-3-METHYLBUT-2-EN-1-YL DIPHOSPHATE SYNTHASE"/>
    <property type="match status" value="1"/>
</dbReference>
<comment type="cofactor">
    <cofactor evidence="7">
        <name>[4Fe-4S] cluster</name>
        <dbReference type="ChEBI" id="CHEBI:49883"/>
    </cofactor>
    <text evidence="7">Binds 1 [4Fe-4S] cluster.</text>
</comment>
<evidence type="ECO:0000256" key="1">
    <source>
        <dbReference type="ARBA" id="ARBA00022485"/>
    </source>
</evidence>
<dbReference type="Pfam" id="PF04551">
    <property type="entry name" value="GcpE"/>
    <property type="match status" value="1"/>
</dbReference>
<evidence type="ECO:0000256" key="5">
    <source>
        <dbReference type="ARBA" id="ARBA00023014"/>
    </source>
</evidence>
<dbReference type="NCBIfam" id="TIGR00612">
    <property type="entry name" value="ispG_gcpE"/>
    <property type="match status" value="1"/>
</dbReference>
<dbReference type="InterPro" id="IPR058579">
    <property type="entry name" value="IspG_C"/>
</dbReference>
<dbReference type="InterPro" id="IPR011005">
    <property type="entry name" value="Dihydropteroate_synth-like_sf"/>
</dbReference>
<dbReference type="Gene3D" id="3.30.413.10">
    <property type="entry name" value="Sulfite Reductase Hemoprotein, domain 1"/>
    <property type="match status" value="1"/>
</dbReference>
<evidence type="ECO:0000259" key="9">
    <source>
        <dbReference type="Pfam" id="PF26540"/>
    </source>
</evidence>
<dbReference type="InterPro" id="IPR058578">
    <property type="entry name" value="IspG_TIM"/>
</dbReference>
<dbReference type="NCBIfam" id="NF001540">
    <property type="entry name" value="PRK00366.1"/>
    <property type="match status" value="1"/>
</dbReference>
<evidence type="ECO:0000256" key="2">
    <source>
        <dbReference type="ARBA" id="ARBA00022723"/>
    </source>
</evidence>
<dbReference type="HAMAP" id="MF_00159">
    <property type="entry name" value="IspG"/>
    <property type="match status" value="1"/>
</dbReference>
<name>A0A3S9B142_9HYPH</name>
<dbReference type="PIRSF" id="PIRSF004640">
    <property type="entry name" value="IspG"/>
    <property type="match status" value="1"/>
</dbReference>
<dbReference type="GO" id="GO:0051539">
    <property type="term" value="F:4 iron, 4 sulfur cluster binding"/>
    <property type="evidence" value="ECO:0007669"/>
    <property type="project" value="UniProtKB-UniRule"/>
</dbReference>
<keyword evidence="3 7" id="KW-0560">Oxidoreductase</keyword>
<feature type="binding site" evidence="7">
    <location>
        <position position="357"/>
    </location>
    <ligand>
        <name>[4Fe-4S] cluster</name>
        <dbReference type="ChEBI" id="CHEBI:49883"/>
    </ligand>
</feature>
<dbReference type="KEGG" id="abaw:D5400_04630"/>
<feature type="binding site" evidence="7">
    <location>
        <position position="311"/>
    </location>
    <ligand>
        <name>[4Fe-4S] cluster</name>
        <dbReference type="ChEBI" id="CHEBI:49883"/>
    </ligand>
</feature>
<dbReference type="GO" id="GO:0046429">
    <property type="term" value="F:4-hydroxy-3-methylbut-2-en-1-yl diphosphate synthase activity (ferredoxin)"/>
    <property type="evidence" value="ECO:0007669"/>
    <property type="project" value="UniProtKB-UniRule"/>
</dbReference>
<dbReference type="InterPro" id="IPR004588">
    <property type="entry name" value="IspG_bac-typ"/>
</dbReference>
<keyword evidence="2 7" id="KW-0479">Metal-binding</keyword>
<keyword evidence="5 7" id="KW-0411">Iron-sulfur</keyword>
<feature type="domain" description="IspG TIM-barrel" evidence="8">
    <location>
        <begin position="24"/>
        <end position="292"/>
    </location>
</feature>
<evidence type="ECO:0000313" key="11">
    <source>
        <dbReference type="Proteomes" id="UP000268192"/>
    </source>
</evidence>
<comment type="similarity">
    <text evidence="7">Belongs to the IspG family.</text>
</comment>
<proteinExistence type="inferred from homology"/>
<reference evidence="10 11" key="1">
    <citation type="submission" date="2018-09" db="EMBL/GenBank/DDBJ databases">
        <title>Marinorhizobium profundi gen. nov., sp. nov., isolated from a deep-sea sediment sample from the New Britain Trench and proposal of Marinorhizobiaceae fam. nov. in the order Rhizobiales of the class Alphaproteobacteria.</title>
        <authorList>
            <person name="Cao J."/>
        </authorList>
    </citation>
    <scope>NUCLEOTIDE SEQUENCE [LARGE SCALE GENOMIC DNA]</scope>
    <source>
        <strain evidence="10 11">WS11</strain>
    </source>
</reference>
<dbReference type="GO" id="GO:0141197">
    <property type="term" value="F:4-hydroxy-3-methylbut-2-enyl-diphosphate synthase activity (flavodoxin)"/>
    <property type="evidence" value="ECO:0007669"/>
    <property type="project" value="UniProtKB-EC"/>
</dbReference>
<dbReference type="GO" id="GO:0016114">
    <property type="term" value="P:terpenoid biosynthetic process"/>
    <property type="evidence" value="ECO:0007669"/>
    <property type="project" value="InterPro"/>
</dbReference>
<keyword evidence="1 7" id="KW-0004">4Fe-4S</keyword>
<dbReference type="EC" id="1.17.7.3" evidence="7"/>
<evidence type="ECO:0000256" key="7">
    <source>
        <dbReference type="HAMAP-Rule" id="MF_00159"/>
    </source>
</evidence>